<dbReference type="Pfam" id="PF01627">
    <property type="entry name" value="Hpt"/>
    <property type="match status" value="1"/>
</dbReference>
<dbReference type="eggNOG" id="COG2198">
    <property type="taxonomic scope" value="Bacteria"/>
</dbReference>
<dbReference type="STRING" id="862908.BMS_2854"/>
<dbReference type="HOGENOM" id="CLU_1041178_0_0_7"/>
<feature type="domain" description="HPt" evidence="5">
    <location>
        <begin position="1"/>
        <end position="102"/>
    </location>
</feature>
<dbReference type="SUPFAM" id="SSF52172">
    <property type="entry name" value="CheY-like"/>
    <property type="match status" value="1"/>
</dbReference>
<organism evidence="6 7">
    <name type="scientific">Halobacteriovorax marinus (strain ATCC BAA-682 / DSM 15412 / SJ)</name>
    <name type="common">Bacteriovorax marinus</name>
    <dbReference type="NCBI Taxonomy" id="862908"/>
    <lineage>
        <taxon>Bacteria</taxon>
        <taxon>Pseudomonadati</taxon>
        <taxon>Bdellovibrionota</taxon>
        <taxon>Bacteriovoracia</taxon>
        <taxon>Bacteriovoracales</taxon>
        <taxon>Halobacteriovoraceae</taxon>
        <taxon>Halobacteriovorax</taxon>
    </lineage>
</organism>
<evidence type="ECO:0000259" key="5">
    <source>
        <dbReference type="PROSITE" id="PS50894"/>
    </source>
</evidence>
<evidence type="ECO:0000313" key="7">
    <source>
        <dbReference type="Proteomes" id="UP000008963"/>
    </source>
</evidence>
<dbReference type="OrthoDB" id="5294888at2"/>
<dbReference type="InterPro" id="IPR001789">
    <property type="entry name" value="Sig_transdc_resp-reg_receiver"/>
</dbReference>
<keyword evidence="1 3" id="KW-0597">Phosphoprotein</keyword>
<evidence type="ECO:0000313" key="6">
    <source>
        <dbReference type="EMBL" id="CBW27628.1"/>
    </source>
</evidence>
<dbReference type="PROSITE" id="PS50110">
    <property type="entry name" value="RESPONSE_REGULATORY"/>
    <property type="match status" value="1"/>
</dbReference>
<dbReference type="InterPro" id="IPR050595">
    <property type="entry name" value="Bact_response_regulator"/>
</dbReference>
<dbReference type="SMART" id="SM00448">
    <property type="entry name" value="REC"/>
    <property type="match status" value="1"/>
</dbReference>
<feature type="modified residue" description="4-aspartylphosphate" evidence="3">
    <location>
        <position position="190"/>
    </location>
</feature>
<dbReference type="PATRIC" id="fig|862908.3.peg.2729"/>
<keyword evidence="7" id="KW-1185">Reference proteome</keyword>
<dbReference type="GO" id="GO:0000160">
    <property type="term" value="P:phosphorelay signal transduction system"/>
    <property type="evidence" value="ECO:0007669"/>
    <property type="project" value="InterPro"/>
</dbReference>
<evidence type="ECO:0000256" key="2">
    <source>
        <dbReference type="PROSITE-ProRule" id="PRU00110"/>
    </source>
</evidence>
<dbReference type="InterPro" id="IPR011006">
    <property type="entry name" value="CheY-like_superfamily"/>
</dbReference>
<dbReference type="AlphaFoldDB" id="E1WY73"/>
<feature type="domain" description="Response regulatory" evidence="4">
    <location>
        <begin position="142"/>
        <end position="257"/>
    </location>
</feature>
<dbReference type="Pfam" id="PF00072">
    <property type="entry name" value="Response_reg"/>
    <property type="match status" value="1"/>
</dbReference>
<evidence type="ECO:0000256" key="1">
    <source>
        <dbReference type="ARBA" id="ARBA00022553"/>
    </source>
</evidence>
<dbReference type="CDD" id="cd17546">
    <property type="entry name" value="REC_hyHK_CKI1_RcsC-like"/>
    <property type="match status" value="1"/>
</dbReference>
<dbReference type="InterPro" id="IPR036641">
    <property type="entry name" value="HPT_dom_sf"/>
</dbReference>
<protein>
    <submittedName>
        <fullName evidence="6">Regulatory protein</fullName>
    </submittedName>
</protein>
<feature type="modified residue" description="Phosphohistidine" evidence="2">
    <location>
        <position position="45"/>
    </location>
</feature>
<dbReference type="GO" id="GO:0004672">
    <property type="term" value="F:protein kinase activity"/>
    <property type="evidence" value="ECO:0007669"/>
    <property type="project" value="UniProtKB-ARBA"/>
</dbReference>
<dbReference type="Proteomes" id="UP000008963">
    <property type="component" value="Chromosome"/>
</dbReference>
<accession>E1WY73</accession>
<proteinExistence type="predicted"/>
<dbReference type="KEGG" id="bmx:BMS_2854"/>
<name>E1WY73_HALMS</name>
<gene>
    <name evidence="6" type="ordered locus">BMS_2854</name>
</gene>
<sequence>MDEFEIELKQSTLNELEDTLSDLIDYLQSNEFHLLDLDELFRAAHSLKGNSKAADFDSIAKVTHQLEDLLINRKDSSKEMTSKFYDLLLTYSEHIQSSIEQLKGDISLMPNLDELQNQIESFEDSTTEESSPKKAEVKGLKKLLLVDDDIDIYTIVNKYLNDKFEIDYVSNAVQAIEDCKLEDYDLIICDYKMPVMNGQEFALYLRQGSSKNKETPMIFLTAFSPKLFNQKSIWEEVFFMDKPIQKKKLQYYAKCALQSSYIKEKAS</sequence>
<dbReference type="PROSITE" id="PS50894">
    <property type="entry name" value="HPT"/>
    <property type="match status" value="1"/>
</dbReference>
<dbReference type="EMBL" id="FQ312005">
    <property type="protein sequence ID" value="CBW27628.1"/>
    <property type="molecule type" value="Genomic_DNA"/>
</dbReference>
<dbReference type="eggNOG" id="COG0784">
    <property type="taxonomic scope" value="Bacteria"/>
</dbReference>
<dbReference type="InterPro" id="IPR008207">
    <property type="entry name" value="Sig_transdc_His_kin_Hpt_dom"/>
</dbReference>
<evidence type="ECO:0000259" key="4">
    <source>
        <dbReference type="PROSITE" id="PS50110"/>
    </source>
</evidence>
<dbReference type="Gene3D" id="1.20.120.160">
    <property type="entry name" value="HPT domain"/>
    <property type="match status" value="1"/>
</dbReference>
<dbReference type="RefSeq" id="WP_014245402.1">
    <property type="nucleotide sequence ID" value="NC_016620.1"/>
</dbReference>
<dbReference type="PANTHER" id="PTHR44591:SF3">
    <property type="entry name" value="RESPONSE REGULATORY DOMAIN-CONTAINING PROTEIN"/>
    <property type="match status" value="1"/>
</dbReference>
<reference evidence="7" key="1">
    <citation type="journal article" date="2013" name="ISME J.">
        <title>A small predatory core genome in the divergent marine Bacteriovorax marinus SJ and the terrestrial Bdellovibrio bacteriovorus.</title>
        <authorList>
            <person name="Crossman L.C."/>
            <person name="Chen H."/>
            <person name="Cerdeno-Tarraga A.M."/>
            <person name="Brooks K."/>
            <person name="Quail M.A."/>
            <person name="Pineiro S.A."/>
            <person name="Hobley L."/>
            <person name="Sockett R.E."/>
            <person name="Bentley S.D."/>
            <person name="Parkhill J."/>
            <person name="Williams H.N."/>
            <person name="Stine O.C."/>
        </authorList>
    </citation>
    <scope>NUCLEOTIDE SEQUENCE [LARGE SCALE GENOMIC DNA]</scope>
    <source>
        <strain evidence="7">ATCC BAA-682 / DSM 15412 / SJ</strain>
    </source>
</reference>
<dbReference type="PANTHER" id="PTHR44591">
    <property type="entry name" value="STRESS RESPONSE REGULATOR PROTEIN 1"/>
    <property type="match status" value="1"/>
</dbReference>
<dbReference type="Gene3D" id="3.40.50.2300">
    <property type="match status" value="1"/>
</dbReference>
<dbReference type="SMART" id="SM00073">
    <property type="entry name" value="HPT"/>
    <property type="match status" value="1"/>
</dbReference>
<dbReference type="SUPFAM" id="SSF47226">
    <property type="entry name" value="Histidine-containing phosphotransfer domain, HPT domain"/>
    <property type="match status" value="1"/>
</dbReference>
<evidence type="ECO:0000256" key="3">
    <source>
        <dbReference type="PROSITE-ProRule" id="PRU00169"/>
    </source>
</evidence>
<dbReference type="CDD" id="cd00088">
    <property type="entry name" value="HPT"/>
    <property type="match status" value="1"/>
</dbReference>